<reference evidence="1" key="1">
    <citation type="submission" date="2021-05" db="EMBL/GenBank/DDBJ databases">
        <authorList>
            <person name="Pietrasiak N."/>
            <person name="Ward R."/>
            <person name="Stajich J.E."/>
            <person name="Kurbessoian T."/>
        </authorList>
    </citation>
    <scope>NUCLEOTIDE SEQUENCE</scope>
    <source>
        <strain evidence="1">CPER-KK1</strain>
    </source>
</reference>
<protein>
    <submittedName>
        <fullName evidence="1">DUF1822 family protein</fullName>
    </submittedName>
</protein>
<dbReference type="InterPro" id="IPR014951">
    <property type="entry name" value="DUF1822"/>
</dbReference>
<dbReference type="EMBL" id="JAHHIF010000030">
    <property type="protein sequence ID" value="MBW4546796.1"/>
    <property type="molecule type" value="Genomic_DNA"/>
</dbReference>
<evidence type="ECO:0000313" key="2">
    <source>
        <dbReference type="Proteomes" id="UP000753908"/>
    </source>
</evidence>
<comment type="caution">
    <text evidence="1">The sequence shown here is derived from an EMBL/GenBank/DDBJ whole genome shotgun (WGS) entry which is preliminary data.</text>
</comment>
<organism evidence="1 2">
    <name type="scientific">Symplocastrum torsivum CPER-KK1</name>
    <dbReference type="NCBI Taxonomy" id="450513"/>
    <lineage>
        <taxon>Bacteria</taxon>
        <taxon>Bacillati</taxon>
        <taxon>Cyanobacteriota</taxon>
        <taxon>Cyanophyceae</taxon>
        <taxon>Oscillatoriophycideae</taxon>
        <taxon>Oscillatoriales</taxon>
        <taxon>Microcoleaceae</taxon>
        <taxon>Symplocastrum</taxon>
    </lineage>
</organism>
<dbReference type="Pfam" id="PF08852">
    <property type="entry name" value="DUF1822"/>
    <property type="match status" value="1"/>
</dbReference>
<gene>
    <name evidence="1" type="ORF">KME25_20480</name>
</gene>
<sequence length="372" mass="41634">MRNPVMVSSPVNPTDFGLLPPEIIWLEPEHFDRAIEITDSVKSEAHKWQTYLNALALLGFEEWLRERTPNKTVNRDTNLIESVCYLKVGEFKLCLIAAEHLLDEVVNVPQDAIEQLGLAAHFYVVLEVLEEQEQVIVRSVGCYDQLVNYLRRSNLQLLRDSFYQLPLSLFDAEPNDLLVYCRLLEPTAISLPVASTSSQVANEGITPSAPSALGVPPVSELPTYLKETRTKLSQWLQGIFDSGWLGLDALISPEANLALSTRNAQLGMKRGKLIDLGMQLGNQTVALLVAIAEEPQEKLAISIQLHPTGVERYLPPLLKLTLLSKVGKTLQEVTSRVQDNYIQLKPFKGEPGKHFSIEVSIENVSLREDFEL</sequence>
<reference evidence="1" key="2">
    <citation type="journal article" date="2022" name="Microbiol. Resour. Announc.">
        <title>Metagenome Sequencing to Explore Phylogenomics of Terrestrial Cyanobacteria.</title>
        <authorList>
            <person name="Ward R.D."/>
            <person name="Stajich J.E."/>
            <person name="Johansen J.R."/>
            <person name="Huntemann M."/>
            <person name="Clum A."/>
            <person name="Foster B."/>
            <person name="Foster B."/>
            <person name="Roux S."/>
            <person name="Palaniappan K."/>
            <person name="Varghese N."/>
            <person name="Mukherjee S."/>
            <person name="Reddy T.B.K."/>
            <person name="Daum C."/>
            <person name="Copeland A."/>
            <person name="Chen I.A."/>
            <person name="Ivanova N.N."/>
            <person name="Kyrpides N.C."/>
            <person name="Shapiro N."/>
            <person name="Eloe-Fadrosh E.A."/>
            <person name="Pietrasiak N."/>
        </authorList>
    </citation>
    <scope>NUCLEOTIDE SEQUENCE</scope>
    <source>
        <strain evidence="1">CPER-KK1</strain>
    </source>
</reference>
<dbReference type="Proteomes" id="UP000753908">
    <property type="component" value="Unassembled WGS sequence"/>
</dbReference>
<name>A0A951UCM4_9CYAN</name>
<dbReference type="AlphaFoldDB" id="A0A951UCM4"/>
<proteinExistence type="predicted"/>
<evidence type="ECO:0000313" key="1">
    <source>
        <dbReference type="EMBL" id="MBW4546796.1"/>
    </source>
</evidence>
<accession>A0A951UCM4</accession>